<evidence type="ECO:0000256" key="1">
    <source>
        <dbReference type="SAM" id="SignalP"/>
    </source>
</evidence>
<dbReference type="InterPro" id="IPR011050">
    <property type="entry name" value="Pectin_lyase_fold/virulence"/>
</dbReference>
<evidence type="ECO:0000259" key="2">
    <source>
        <dbReference type="Pfam" id="PF05048"/>
    </source>
</evidence>
<feature type="chain" id="PRO_5025493514" description="Periplasmic copper-binding protein NosD beta helix domain-containing protein" evidence="1">
    <location>
        <begin position="21"/>
        <end position="449"/>
    </location>
</feature>
<dbReference type="SUPFAM" id="SSF51126">
    <property type="entry name" value="Pectin lyase-like"/>
    <property type="match status" value="1"/>
</dbReference>
<dbReference type="AlphaFoldDB" id="A0A6C2URW2"/>
<protein>
    <recommendedName>
        <fullName evidence="2">Periplasmic copper-binding protein NosD beta helix domain-containing protein</fullName>
    </recommendedName>
</protein>
<dbReference type="Pfam" id="PF05048">
    <property type="entry name" value="NosD"/>
    <property type="match status" value="1"/>
</dbReference>
<evidence type="ECO:0000313" key="4">
    <source>
        <dbReference type="Proteomes" id="UP000346198"/>
    </source>
</evidence>
<dbReference type="Proteomes" id="UP000346198">
    <property type="component" value="Unassembled WGS sequence"/>
</dbReference>
<keyword evidence="4" id="KW-1185">Reference proteome</keyword>
<organism evidence="3 4">
    <name type="scientific">Pontiella sulfatireligans</name>
    <dbReference type="NCBI Taxonomy" id="2750658"/>
    <lineage>
        <taxon>Bacteria</taxon>
        <taxon>Pseudomonadati</taxon>
        <taxon>Kiritimatiellota</taxon>
        <taxon>Kiritimatiellia</taxon>
        <taxon>Kiritimatiellales</taxon>
        <taxon>Pontiellaceae</taxon>
        <taxon>Pontiella</taxon>
    </lineage>
</organism>
<dbReference type="InterPro" id="IPR007742">
    <property type="entry name" value="NosD_dom"/>
</dbReference>
<sequence length="449" mass="49616">MKVLFKSVVCVWLLGALASAKPVQPLSELIVNDDRFATVEVLTDHGKFEYHLDNSGEQDVSKALQEIFDRTAALKDASATFSFLPGVYFIDVPINVKLVSVELKGHGHGGLDIHGMCLKSGTVFQFGQHTGPNCITFHRAGHSKSFPAGETPWKNVNSKVAVQGMTFMGYNNTGVDTDKGYSRFRKDTPNFRGLHWWPSEDRYKNVEKEGQRALVFSKGWKTELLRVNSCYFTDLYVGLEIAYCDVSYITDNWFAQMVYGIRLNSGPVATIENNCFADLETGVVIGETKASKLNENGFAYVSKCFELNSIKDSTVCNNTLTNWEKSTGAAAFGAFVHVGSSKNLVMNGNSINQEIDSRTKTRTVDVEPNGRAFINIENSENLMFANNVVNTIQSQTVVRLHNVTRAAVTDNIITFGKGGNAVAQTGECFGIFCRPIDPERSAPLDKYVK</sequence>
<proteinExistence type="predicted"/>
<reference evidence="3 4" key="1">
    <citation type="submission" date="2019-04" db="EMBL/GenBank/DDBJ databases">
        <authorList>
            <person name="Van Vliet M D."/>
        </authorList>
    </citation>
    <scope>NUCLEOTIDE SEQUENCE [LARGE SCALE GENOMIC DNA]</scope>
    <source>
        <strain evidence="3 4">F21</strain>
    </source>
</reference>
<feature type="domain" description="Periplasmic copper-binding protein NosD beta helix" evidence="2">
    <location>
        <begin position="225"/>
        <end position="353"/>
    </location>
</feature>
<evidence type="ECO:0000313" key="3">
    <source>
        <dbReference type="EMBL" id="VGO22693.1"/>
    </source>
</evidence>
<keyword evidence="1" id="KW-0732">Signal</keyword>
<dbReference type="Gene3D" id="2.160.20.10">
    <property type="entry name" value="Single-stranded right-handed beta-helix, Pectin lyase-like"/>
    <property type="match status" value="2"/>
</dbReference>
<dbReference type="EMBL" id="CAAHFH010000002">
    <property type="protein sequence ID" value="VGO22693.1"/>
    <property type="molecule type" value="Genomic_DNA"/>
</dbReference>
<feature type="signal peptide" evidence="1">
    <location>
        <begin position="1"/>
        <end position="20"/>
    </location>
</feature>
<gene>
    <name evidence="3" type="ORF">SCARR_04788</name>
</gene>
<accession>A0A6C2URW2</accession>
<dbReference type="InterPro" id="IPR012334">
    <property type="entry name" value="Pectin_lyas_fold"/>
</dbReference>
<dbReference type="RefSeq" id="WP_136064251.1">
    <property type="nucleotide sequence ID" value="NZ_CAAHFH010000002.1"/>
</dbReference>
<name>A0A6C2URW2_9BACT</name>